<proteinExistence type="predicted"/>
<keyword evidence="2" id="KW-1185">Reference proteome</keyword>
<dbReference type="EMBL" id="FMYQ01000029">
    <property type="protein sequence ID" value="SDD96455.1"/>
    <property type="molecule type" value="Genomic_DNA"/>
</dbReference>
<dbReference type="Proteomes" id="UP000198908">
    <property type="component" value="Unassembled WGS sequence"/>
</dbReference>
<dbReference type="AlphaFoldDB" id="A0A1G6Z3M8"/>
<accession>A0A1G6Z3M8</accession>
<name>A0A1G6Z3M8_9BURK</name>
<evidence type="ECO:0000313" key="1">
    <source>
        <dbReference type="EMBL" id="SDD96455.1"/>
    </source>
</evidence>
<protein>
    <submittedName>
        <fullName evidence="1">Uncharacterized protein</fullName>
    </submittedName>
</protein>
<reference evidence="2" key="1">
    <citation type="submission" date="2016-09" db="EMBL/GenBank/DDBJ databases">
        <authorList>
            <person name="Varghese N."/>
            <person name="Submissions S."/>
        </authorList>
    </citation>
    <scope>NUCLEOTIDE SEQUENCE [LARGE SCALE GENOMIC DNA]</scope>
    <source>
        <strain evidence="2">TNe-862</strain>
    </source>
</reference>
<organism evidence="1 2">
    <name type="scientific">Paraburkholderia lycopersici</name>
    <dbReference type="NCBI Taxonomy" id="416944"/>
    <lineage>
        <taxon>Bacteria</taxon>
        <taxon>Pseudomonadati</taxon>
        <taxon>Pseudomonadota</taxon>
        <taxon>Betaproteobacteria</taxon>
        <taxon>Burkholderiales</taxon>
        <taxon>Burkholderiaceae</taxon>
        <taxon>Paraburkholderia</taxon>
    </lineage>
</organism>
<sequence length="43" mass="5022">MPVFWRRSSDAECANLLLAYANYMGHQHSKLVLFAHYFPPLIL</sequence>
<gene>
    <name evidence="1" type="ORF">SAMN05421548_12947</name>
</gene>
<evidence type="ECO:0000313" key="2">
    <source>
        <dbReference type="Proteomes" id="UP000198908"/>
    </source>
</evidence>